<dbReference type="InterPro" id="IPR011539">
    <property type="entry name" value="RHD_DNA_bind_dom"/>
</dbReference>
<dbReference type="Gene3D" id="2.60.40.10">
    <property type="entry name" value="Immunoglobulins"/>
    <property type="match status" value="1"/>
</dbReference>
<dbReference type="GO" id="GO:0002225">
    <property type="term" value="P:positive regulation of antimicrobial peptide production"/>
    <property type="evidence" value="ECO:0007669"/>
    <property type="project" value="UniProtKB-ARBA"/>
</dbReference>
<feature type="domain" description="RHD" evidence="2">
    <location>
        <begin position="34"/>
        <end position="213"/>
    </location>
</feature>
<dbReference type="InterPro" id="IPR013783">
    <property type="entry name" value="Ig-like_fold"/>
</dbReference>
<sequence>MDSESSAVNISDVIAVIETDPVFGKTMMGLNKSPTGPYIEIIEQPAPKALRFRYECEGRSAGSIPGVNSSPENKTFPTIQIVGYKGRAVVVVSCVTKDSPHRPHPHNLVGREGCRKGVCTLEVNSETMNLSFANLGIQCVKKKDIEDALRIREEIRVDPFKTGFQHKTQPGSIDLNAVRLCFQAFIEGSEPGKFTIPLYPVVSDTIYDKKAMSDLVICKLSDCSSSVVGGKEIILLCEKVAKEDISVRLFEKKNGEIVWEGYGDFTPTQVHKQVAIAFKTPRYKSIEVENAVQVFIQLKRPSDGAESDPLPFTLTSLESGRPGFWSLRRGKGDYRTFTSILQADTKLLTRVGQPKETAVITLESVEEDKQNSATKGINQDNNNNHQQRCQTPELPKISDAYSILKKNKQTSSMEIQGNKTTTSEILPIVDLNSQQFMDLPPLDSIPPELHSSDQKINENINMNDDMEQGFNELMTHVNELDDMINSNADPDFGIYTSLQLAMKNPCEFIDFSQMSGYEDVLPPRPTASKPAIITPEQQLKVDKAEEILPPLPPKRAKKTPGPVKNLPPVPEGKKIINISKTFFIKTER</sequence>
<dbReference type="GO" id="GO:0001228">
    <property type="term" value="F:DNA-binding transcription activator activity, RNA polymerase II-specific"/>
    <property type="evidence" value="ECO:0007669"/>
    <property type="project" value="UniProtKB-ARBA"/>
</dbReference>
<dbReference type="GO" id="GO:0035206">
    <property type="term" value="P:regulation of hemocyte proliferation"/>
    <property type="evidence" value="ECO:0007669"/>
    <property type="project" value="UniProtKB-ARBA"/>
</dbReference>
<dbReference type="FunFam" id="2.60.40.10:FF:000046">
    <property type="entry name" value="Nuclear factor NF-kappa-B p105 subunit"/>
    <property type="match status" value="1"/>
</dbReference>
<accession>A0A1B6CGI4</accession>
<dbReference type="GO" id="GO:0045087">
    <property type="term" value="P:innate immune response"/>
    <property type="evidence" value="ECO:0007669"/>
    <property type="project" value="TreeGrafter"/>
</dbReference>
<dbReference type="InterPro" id="IPR014756">
    <property type="entry name" value="Ig_E-set"/>
</dbReference>
<dbReference type="CDD" id="cd07887">
    <property type="entry name" value="RHD-n_Dorsal_Dif"/>
    <property type="match status" value="1"/>
</dbReference>
<dbReference type="CDD" id="cd01177">
    <property type="entry name" value="IPT_NFkappaB"/>
    <property type="match status" value="1"/>
</dbReference>
<dbReference type="PANTHER" id="PTHR24169:SF25">
    <property type="entry name" value="DORSAL-RELATED IMMUNITY FACTOR DIF-RELATED"/>
    <property type="match status" value="1"/>
</dbReference>
<proteinExistence type="predicted"/>
<gene>
    <name evidence="3" type="ORF">g.24246</name>
</gene>
<dbReference type="GO" id="GO:0000978">
    <property type="term" value="F:RNA polymerase II cis-regulatory region sequence-specific DNA binding"/>
    <property type="evidence" value="ECO:0007669"/>
    <property type="project" value="TreeGrafter"/>
</dbReference>
<name>A0A1B6CGI4_9HEMI</name>
<dbReference type="PROSITE" id="PS01204">
    <property type="entry name" value="REL_1"/>
    <property type="match status" value="1"/>
</dbReference>
<reference evidence="3" key="1">
    <citation type="submission" date="2015-12" db="EMBL/GenBank/DDBJ databases">
        <title>De novo transcriptome assembly of four potential Pierce s Disease insect vectors from Arizona vineyards.</title>
        <authorList>
            <person name="Tassone E.E."/>
        </authorList>
    </citation>
    <scope>NUCLEOTIDE SEQUENCE</scope>
</reference>
<dbReference type="InterPro" id="IPR033926">
    <property type="entry name" value="IPT_NFkappaB"/>
</dbReference>
<dbReference type="InterPro" id="IPR008967">
    <property type="entry name" value="p53-like_TF_DNA-bd_sf"/>
</dbReference>
<evidence type="ECO:0000256" key="1">
    <source>
        <dbReference type="SAM" id="MobiDB-lite"/>
    </source>
</evidence>
<dbReference type="InterPro" id="IPR030492">
    <property type="entry name" value="RHD_CS"/>
</dbReference>
<protein>
    <recommendedName>
        <fullName evidence="2">RHD domain-containing protein</fullName>
    </recommendedName>
</protein>
<dbReference type="InterPro" id="IPR002909">
    <property type="entry name" value="IPT_dom"/>
</dbReference>
<dbReference type="GO" id="GO:0048935">
    <property type="term" value="P:peripheral nervous system neuron development"/>
    <property type="evidence" value="ECO:0007669"/>
    <property type="project" value="UniProtKB-ARBA"/>
</dbReference>
<dbReference type="GO" id="GO:0034097">
    <property type="term" value="P:response to cytokine"/>
    <property type="evidence" value="ECO:0007669"/>
    <property type="project" value="TreeGrafter"/>
</dbReference>
<evidence type="ECO:0000313" key="3">
    <source>
        <dbReference type="EMBL" id="JAS12460.1"/>
    </source>
</evidence>
<dbReference type="GO" id="GO:0005737">
    <property type="term" value="C:cytoplasm"/>
    <property type="evidence" value="ECO:0007669"/>
    <property type="project" value="InterPro"/>
</dbReference>
<dbReference type="Pfam" id="PF16179">
    <property type="entry name" value="RHD_dimer"/>
    <property type="match status" value="1"/>
</dbReference>
<dbReference type="GO" id="GO:0007249">
    <property type="term" value="P:canonical NF-kappaB signal transduction"/>
    <property type="evidence" value="ECO:0007669"/>
    <property type="project" value="TreeGrafter"/>
</dbReference>
<dbReference type="InterPro" id="IPR037059">
    <property type="entry name" value="RHD_DNA_bind_dom_sf"/>
</dbReference>
<organism evidence="3">
    <name type="scientific">Clastoptera arizonana</name>
    <name type="common">Arizona spittle bug</name>
    <dbReference type="NCBI Taxonomy" id="38151"/>
    <lineage>
        <taxon>Eukaryota</taxon>
        <taxon>Metazoa</taxon>
        <taxon>Ecdysozoa</taxon>
        <taxon>Arthropoda</taxon>
        <taxon>Hexapoda</taxon>
        <taxon>Insecta</taxon>
        <taxon>Pterygota</taxon>
        <taxon>Neoptera</taxon>
        <taxon>Paraneoptera</taxon>
        <taxon>Hemiptera</taxon>
        <taxon>Auchenorrhyncha</taxon>
        <taxon>Cercopoidea</taxon>
        <taxon>Clastopteridae</taxon>
        <taxon>Clastoptera</taxon>
    </lineage>
</organism>
<dbReference type="GO" id="GO:0038061">
    <property type="term" value="P:non-canonical NF-kappaB signal transduction"/>
    <property type="evidence" value="ECO:0007669"/>
    <property type="project" value="TreeGrafter"/>
</dbReference>
<dbReference type="EMBL" id="GEDC01024838">
    <property type="protein sequence ID" value="JAS12460.1"/>
    <property type="molecule type" value="Transcribed_RNA"/>
</dbReference>
<dbReference type="SUPFAM" id="SSF49417">
    <property type="entry name" value="p53-like transcription factors"/>
    <property type="match status" value="1"/>
</dbReference>
<dbReference type="PROSITE" id="PS50254">
    <property type="entry name" value="REL_2"/>
    <property type="match status" value="1"/>
</dbReference>
<dbReference type="Gene3D" id="2.60.40.340">
    <property type="entry name" value="Rel homology domain (RHD), DNA-binding domain"/>
    <property type="match status" value="1"/>
</dbReference>
<evidence type="ECO:0000259" key="2">
    <source>
        <dbReference type="PROSITE" id="PS50254"/>
    </source>
</evidence>
<dbReference type="FunFam" id="2.60.40.340:FF:000006">
    <property type="entry name" value="Dorsal isoform 1-B"/>
    <property type="match status" value="1"/>
</dbReference>
<dbReference type="PANTHER" id="PTHR24169">
    <property type="entry name" value="NUCLEAR FACTOR NF-KAPPA-B PROTEIN"/>
    <property type="match status" value="1"/>
</dbReference>
<dbReference type="Pfam" id="PF00554">
    <property type="entry name" value="RHD_DNA_bind"/>
    <property type="match status" value="1"/>
</dbReference>
<dbReference type="InterPro" id="IPR000451">
    <property type="entry name" value="NFkB/Dor"/>
</dbReference>
<dbReference type="GO" id="GO:0008063">
    <property type="term" value="P:Toll signaling pathway"/>
    <property type="evidence" value="ECO:0007669"/>
    <property type="project" value="UniProtKB-ARBA"/>
</dbReference>
<dbReference type="SMART" id="SM00429">
    <property type="entry name" value="IPT"/>
    <property type="match status" value="1"/>
</dbReference>
<dbReference type="InterPro" id="IPR032397">
    <property type="entry name" value="RHD_dimer"/>
</dbReference>
<dbReference type="PRINTS" id="PR00057">
    <property type="entry name" value="NFKBTNSCPFCT"/>
</dbReference>
<feature type="region of interest" description="Disordered" evidence="1">
    <location>
        <begin position="543"/>
        <end position="570"/>
    </location>
</feature>
<dbReference type="SUPFAM" id="SSF81296">
    <property type="entry name" value="E set domains"/>
    <property type="match status" value="1"/>
</dbReference>
<dbReference type="GO" id="GO:0033554">
    <property type="term" value="P:cellular response to stress"/>
    <property type="evidence" value="ECO:0007669"/>
    <property type="project" value="TreeGrafter"/>
</dbReference>
<dbReference type="GO" id="GO:0005654">
    <property type="term" value="C:nucleoplasm"/>
    <property type="evidence" value="ECO:0007669"/>
    <property type="project" value="UniProtKB-ARBA"/>
</dbReference>
<dbReference type="AlphaFoldDB" id="A0A1B6CGI4"/>